<dbReference type="EMBL" id="RBNJ01008702">
    <property type="protein sequence ID" value="RUS27304.1"/>
    <property type="molecule type" value="Genomic_DNA"/>
</dbReference>
<comment type="caution">
    <text evidence="2">The sequence shown here is derived from an EMBL/GenBank/DDBJ whole genome shotgun (WGS) entry which is preliminary data.</text>
</comment>
<organism evidence="2 3">
    <name type="scientific">Jimgerdemannia flammicorona</name>
    <dbReference type="NCBI Taxonomy" id="994334"/>
    <lineage>
        <taxon>Eukaryota</taxon>
        <taxon>Fungi</taxon>
        <taxon>Fungi incertae sedis</taxon>
        <taxon>Mucoromycota</taxon>
        <taxon>Mucoromycotina</taxon>
        <taxon>Endogonomycetes</taxon>
        <taxon>Endogonales</taxon>
        <taxon>Endogonaceae</taxon>
        <taxon>Jimgerdemannia</taxon>
    </lineage>
</organism>
<feature type="region of interest" description="Disordered" evidence="1">
    <location>
        <begin position="97"/>
        <end position="124"/>
    </location>
</feature>
<reference evidence="2 3" key="1">
    <citation type="journal article" date="2018" name="New Phytol.">
        <title>Phylogenomics of Endogonaceae and evolution of mycorrhizas within Mucoromycota.</title>
        <authorList>
            <person name="Chang Y."/>
            <person name="Desiro A."/>
            <person name="Na H."/>
            <person name="Sandor L."/>
            <person name="Lipzen A."/>
            <person name="Clum A."/>
            <person name="Barry K."/>
            <person name="Grigoriev I.V."/>
            <person name="Martin F.M."/>
            <person name="Stajich J.E."/>
            <person name="Smith M.E."/>
            <person name="Bonito G."/>
            <person name="Spatafora J.W."/>
        </authorList>
    </citation>
    <scope>NUCLEOTIDE SEQUENCE [LARGE SCALE GENOMIC DNA]</scope>
    <source>
        <strain evidence="2 3">AD002</strain>
    </source>
</reference>
<evidence type="ECO:0000313" key="3">
    <source>
        <dbReference type="Proteomes" id="UP000274822"/>
    </source>
</evidence>
<sequence>MTATTMPMKKRSNNIPKKNVKLALSQILPLNPAEENDQDLLQYLTDEVSGSVKKGDNLTATSLIDSIGPILLDFGYCETQEQIDETCEQIASAWDVIVHPPPPPEDDPEDAEGEGEEGDEEDAADAADAIDHTGDCEMCLRPMPLTFHHLIPKMTHKKLIKRGLVAKEEALTRGAYLCRPCHSAVHRTFPHMELSLKYNTVEKLMEDERIQKWVRYAEKQRVVAKNHIINGLRYRR</sequence>
<dbReference type="AlphaFoldDB" id="A0A433QC46"/>
<dbReference type="PANTHER" id="PTHR37827:SF1">
    <property type="entry name" value="HNH DOMAIN-CONTAINING PROTEIN"/>
    <property type="match status" value="1"/>
</dbReference>
<evidence type="ECO:0008006" key="4">
    <source>
        <dbReference type="Google" id="ProtNLM"/>
    </source>
</evidence>
<accession>A0A433QC46</accession>
<evidence type="ECO:0000256" key="1">
    <source>
        <dbReference type="SAM" id="MobiDB-lite"/>
    </source>
</evidence>
<protein>
    <recommendedName>
        <fullName evidence="4">HNH domain-containing protein</fullName>
    </recommendedName>
</protein>
<gene>
    <name evidence="2" type="ORF">BC938DRAFT_483460</name>
</gene>
<feature type="compositionally biased region" description="Acidic residues" evidence="1">
    <location>
        <begin position="104"/>
        <end position="124"/>
    </location>
</feature>
<keyword evidence="3" id="KW-1185">Reference proteome</keyword>
<evidence type="ECO:0000313" key="2">
    <source>
        <dbReference type="EMBL" id="RUS27304.1"/>
    </source>
</evidence>
<proteinExistence type="predicted"/>
<name>A0A433QC46_9FUNG</name>
<dbReference type="PANTHER" id="PTHR37827">
    <property type="entry name" value="TUDOR DOMAIN-CONTAINING PROTEIN"/>
    <property type="match status" value="1"/>
</dbReference>
<dbReference type="Proteomes" id="UP000274822">
    <property type="component" value="Unassembled WGS sequence"/>
</dbReference>